<feature type="region of interest" description="Disordered" evidence="1">
    <location>
        <begin position="290"/>
        <end position="313"/>
    </location>
</feature>
<evidence type="ECO:0000313" key="2">
    <source>
        <dbReference type="EMBL" id="AAN04343.1"/>
    </source>
</evidence>
<feature type="compositionally biased region" description="Basic and acidic residues" evidence="1">
    <location>
        <begin position="179"/>
        <end position="197"/>
    </location>
</feature>
<dbReference type="KEGG" id="vg:955062"/>
<proteinExistence type="predicted"/>
<name>Q8JKR2_9VIRU</name>
<feature type="region of interest" description="Disordered" evidence="1">
    <location>
        <begin position="120"/>
        <end position="258"/>
    </location>
</feature>
<sequence>MSSFLSMFNYSAPSSAPDTELPDIIDRWVILKIINDTRHILVDRFRVSGECVARIIQYVDDHIGDHVSKERFEDHLTEIKSIIAQESMLLGSLADAFLGSILKSKIIEVYQSTKRRSQRGYVNIDSDGEEIEDEEDEDDDSNDVDPDAYRGHNSDDDDDSDSDGGANGSRDCNNSTDNKCQKEYENQKESQGKEFKGTEQSNKRRFTSDEYTYNIKRFRSSEEEFESDQMPNALDLKDYYGDSTDESESEDELKPLEHKPKEVDISTILPKGYRLVDNNKLIRVDYYDFVNEPTDEPDEESEEEDENEDEDKVFIRTYASNV</sequence>
<keyword evidence="3" id="KW-1185">Reference proteome</keyword>
<dbReference type="Proteomes" id="UP000232784">
    <property type="component" value="Segment"/>
</dbReference>
<dbReference type="EMBL" id="AF451898">
    <property type="protein sequence ID" value="AAN04343.1"/>
    <property type="molecule type" value="Genomic_DNA"/>
</dbReference>
<gene>
    <name evidence="2" type="primary">orf49</name>
</gene>
<protein>
    <submittedName>
        <fullName evidence="2">Orf49</fullName>
    </submittedName>
</protein>
<feature type="compositionally biased region" description="Acidic residues" evidence="1">
    <location>
        <begin position="126"/>
        <end position="146"/>
    </location>
</feature>
<feature type="compositionally biased region" description="Acidic residues" evidence="1">
    <location>
        <begin position="293"/>
        <end position="311"/>
    </location>
</feature>
<organism evidence="2 3">
    <name type="scientific">Heliothis zea nudivirus 1</name>
    <dbReference type="NCBI Taxonomy" id="3116536"/>
    <lineage>
        <taxon>Viruses</taxon>
        <taxon>Viruses incertae sedis</taxon>
        <taxon>Naldaviricetes</taxon>
        <taxon>Lefavirales</taxon>
        <taxon>Nudiviridae</taxon>
        <taxon>Betanudivirus</taxon>
        <taxon>Betanudivirus hezeae</taxon>
    </lineage>
</organism>
<evidence type="ECO:0000256" key="1">
    <source>
        <dbReference type="SAM" id="MobiDB-lite"/>
    </source>
</evidence>
<reference evidence="2 3" key="1">
    <citation type="journal article" date="2002" name="J. Virol.">
        <title>Analysis of the complete genome sequence of the Hz-1 virus suggests that it is related to members of the Baculoviridae.</title>
        <authorList>
            <person name="Cheng C.H."/>
            <person name="Liu S.M."/>
            <person name="Chow T.Y."/>
            <person name="Hsiao Y.Y."/>
            <person name="Wang D.P."/>
            <person name="Huang J.J."/>
            <person name="Chen H.H."/>
        </authorList>
    </citation>
    <scope>NUCLEOTIDE SEQUENCE [LARGE SCALE GENOMIC DNA]</scope>
</reference>
<evidence type="ECO:0000313" key="3">
    <source>
        <dbReference type="Proteomes" id="UP000232784"/>
    </source>
</evidence>
<accession>Q8JKR2</accession>